<reference evidence="2 3" key="1">
    <citation type="submission" date="2015-07" db="EMBL/GenBank/DDBJ databases">
        <title>Draft Genome Sequence of Malassezia furfur CBS1878 and Malassezia pachydermatis CBS1879.</title>
        <authorList>
            <person name="Triana S."/>
            <person name="Ohm R."/>
            <person name="Gonzalez A."/>
            <person name="DeCock H."/>
            <person name="Restrepo S."/>
            <person name="Celis A."/>
        </authorList>
    </citation>
    <scope>NUCLEOTIDE SEQUENCE [LARGE SCALE GENOMIC DNA]</scope>
    <source>
        <strain evidence="2 3">CBS 1879</strain>
    </source>
</reference>
<protein>
    <submittedName>
        <fullName evidence="2">Uncharacterized protein</fullName>
    </submittedName>
</protein>
<sequence>MYRAAFVETPAIRMKWFMEMVDREDAASKTRGSGDMDVSQSQSSDVYRQQRSIPPSPAMPTKARMRYDNQEFQTTWGLGESSSILPLPLETEINARPSQTFPGLETVDEAERSLRNSQTSTLQPEEPRVLRFDEDQRLVSRPVSDLPARESIISTRRAPVN</sequence>
<dbReference type="OrthoDB" id="3360142at2759"/>
<dbReference type="Proteomes" id="UP000037751">
    <property type="component" value="Unassembled WGS sequence"/>
</dbReference>
<proteinExistence type="predicted"/>
<dbReference type="VEuPathDB" id="FungiDB:Malapachy_3363"/>
<accession>A0A0M8MZ45</accession>
<keyword evidence="3" id="KW-1185">Reference proteome</keyword>
<feature type="region of interest" description="Disordered" evidence="1">
    <location>
        <begin position="24"/>
        <end position="62"/>
    </location>
</feature>
<dbReference type="RefSeq" id="XP_017994073.1">
    <property type="nucleotide sequence ID" value="XM_018137835.1"/>
</dbReference>
<dbReference type="EMBL" id="LGAV01000001">
    <property type="protein sequence ID" value="KOS16441.1"/>
    <property type="molecule type" value="Genomic_DNA"/>
</dbReference>
<feature type="compositionally biased region" description="Low complexity" evidence="1">
    <location>
        <begin position="37"/>
        <end position="52"/>
    </location>
</feature>
<evidence type="ECO:0000313" key="3">
    <source>
        <dbReference type="Proteomes" id="UP000037751"/>
    </source>
</evidence>
<gene>
    <name evidence="2" type="ORF">Malapachy_3363</name>
</gene>
<comment type="caution">
    <text evidence="2">The sequence shown here is derived from an EMBL/GenBank/DDBJ whole genome shotgun (WGS) entry which is preliminary data.</text>
</comment>
<feature type="compositionally biased region" description="Basic and acidic residues" evidence="1">
    <location>
        <begin position="24"/>
        <end position="34"/>
    </location>
</feature>
<evidence type="ECO:0000313" key="2">
    <source>
        <dbReference type="EMBL" id="KOS16441.1"/>
    </source>
</evidence>
<organism evidence="2 3">
    <name type="scientific">Malassezia pachydermatis</name>
    <dbReference type="NCBI Taxonomy" id="77020"/>
    <lineage>
        <taxon>Eukaryota</taxon>
        <taxon>Fungi</taxon>
        <taxon>Dikarya</taxon>
        <taxon>Basidiomycota</taxon>
        <taxon>Ustilaginomycotina</taxon>
        <taxon>Malasseziomycetes</taxon>
        <taxon>Malasseziales</taxon>
        <taxon>Malasseziaceae</taxon>
        <taxon>Malassezia</taxon>
    </lineage>
</organism>
<name>A0A0M8MZ45_9BASI</name>
<dbReference type="GeneID" id="28729711"/>
<dbReference type="AlphaFoldDB" id="A0A0M8MZ45"/>
<evidence type="ECO:0000256" key="1">
    <source>
        <dbReference type="SAM" id="MobiDB-lite"/>
    </source>
</evidence>